<dbReference type="Proteomes" id="UP000242146">
    <property type="component" value="Unassembled WGS sequence"/>
</dbReference>
<dbReference type="EMBL" id="MCGT01000055">
    <property type="protein sequence ID" value="ORX43493.1"/>
    <property type="molecule type" value="Genomic_DNA"/>
</dbReference>
<keyword evidence="2" id="KW-1185">Reference proteome</keyword>
<name>A0A1X2G367_9FUNG</name>
<sequence length="56" mass="6483">MFFKCQISFLKSIKRIQALEICMVKKSIGFVSVVFLSSPRGIHFPMRHNYSEACDI</sequence>
<accession>A0A1X2G367</accession>
<evidence type="ECO:0000313" key="2">
    <source>
        <dbReference type="Proteomes" id="UP000242146"/>
    </source>
</evidence>
<dbReference type="AlphaFoldDB" id="A0A1X2G367"/>
<gene>
    <name evidence="1" type="ORF">DM01DRAFT_1340766</name>
</gene>
<comment type="caution">
    <text evidence="1">The sequence shown here is derived from an EMBL/GenBank/DDBJ whole genome shotgun (WGS) entry which is preliminary data.</text>
</comment>
<protein>
    <submittedName>
        <fullName evidence="1">Uncharacterized protein</fullName>
    </submittedName>
</protein>
<organism evidence="1 2">
    <name type="scientific">Hesseltinella vesiculosa</name>
    <dbReference type="NCBI Taxonomy" id="101127"/>
    <lineage>
        <taxon>Eukaryota</taxon>
        <taxon>Fungi</taxon>
        <taxon>Fungi incertae sedis</taxon>
        <taxon>Mucoromycota</taxon>
        <taxon>Mucoromycotina</taxon>
        <taxon>Mucoromycetes</taxon>
        <taxon>Mucorales</taxon>
        <taxon>Cunninghamellaceae</taxon>
        <taxon>Hesseltinella</taxon>
    </lineage>
</organism>
<reference evidence="1 2" key="1">
    <citation type="submission" date="2016-07" db="EMBL/GenBank/DDBJ databases">
        <title>Pervasive Adenine N6-methylation of Active Genes in Fungi.</title>
        <authorList>
            <consortium name="DOE Joint Genome Institute"/>
            <person name="Mondo S.J."/>
            <person name="Dannebaum R.O."/>
            <person name="Kuo R.C."/>
            <person name="Labutti K."/>
            <person name="Haridas S."/>
            <person name="Kuo A."/>
            <person name="Salamov A."/>
            <person name="Ahrendt S.R."/>
            <person name="Lipzen A."/>
            <person name="Sullivan W."/>
            <person name="Andreopoulos W.B."/>
            <person name="Clum A."/>
            <person name="Lindquist E."/>
            <person name="Daum C."/>
            <person name="Ramamoorthy G.K."/>
            <person name="Gryganskyi A."/>
            <person name="Culley D."/>
            <person name="Magnuson J.K."/>
            <person name="James T.Y."/>
            <person name="O'Malley M.A."/>
            <person name="Stajich J.E."/>
            <person name="Spatafora J.W."/>
            <person name="Visel A."/>
            <person name="Grigoriev I.V."/>
        </authorList>
    </citation>
    <scope>NUCLEOTIDE SEQUENCE [LARGE SCALE GENOMIC DNA]</scope>
    <source>
        <strain evidence="1 2">NRRL 3301</strain>
    </source>
</reference>
<proteinExistence type="predicted"/>
<evidence type="ECO:0000313" key="1">
    <source>
        <dbReference type="EMBL" id="ORX43493.1"/>
    </source>
</evidence>